<accession>A0A1M6BSJ3</accession>
<sequence>MEAKHLLEKYSEFKEVSITGRYLSYSSIVNYIENLPSYFIIQTEGKSVLGEKIYSIEFGNGPKKILMWSQMHGNESTTTKAVLDLLNFIAIDENDDFKNRTLEDCTIKIILVLNPDGLKNYTRVNANEVDLNRDATNQSQPESKILRKVFQEFKPHYCLNLHDQRTIFSAGSVNKPATVSFLAPAYNEAREVNTVREKAMQLIVGMSNYLQAVIPNQVGRYDDGFNINCVGDYFQAQNVPTILFEAGHYYEDYEREVTRKYIFLSLFSVVSQIISATYKDLDRKEYEKIPENDKLFNDIIIRNAEIEGEIKDVAIQYKEVLEEGKFYLMPIIEAIGDLNNRFGHKELNAENKVLRINSVKNLEIGIKIEKITLNNEIISIFLTNS</sequence>
<evidence type="ECO:0000256" key="6">
    <source>
        <dbReference type="ARBA" id="ARBA00023049"/>
    </source>
</evidence>
<dbReference type="GO" id="GO:0004181">
    <property type="term" value="F:metallocarboxypeptidase activity"/>
    <property type="evidence" value="ECO:0007669"/>
    <property type="project" value="InterPro"/>
</dbReference>
<dbReference type="GO" id="GO:0006508">
    <property type="term" value="P:proteolysis"/>
    <property type="evidence" value="ECO:0007669"/>
    <property type="project" value="UniProtKB-KW"/>
</dbReference>
<evidence type="ECO:0000256" key="5">
    <source>
        <dbReference type="ARBA" id="ARBA00022833"/>
    </source>
</evidence>
<comment type="similarity">
    <text evidence="2 7">Belongs to the peptidase M14 family.</text>
</comment>
<dbReference type="SMART" id="SM00631">
    <property type="entry name" value="Zn_pept"/>
    <property type="match status" value="1"/>
</dbReference>
<keyword evidence="9" id="KW-0121">Carboxypeptidase</keyword>
<keyword evidence="10" id="KW-1185">Reference proteome</keyword>
<evidence type="ECO:0000259" key="8">
    <source>
        <dbReference type="PROSITE" id="PS52035"/>
    </source>
</evidence>
<evidence type="ECO:0000256" key="2">
    <source>
        <dbReference type="ARBA" id="ARBA00005988"/>
    </source>
</evidence>
<evidence type="ECO:0000256" key="4">
    <source>
        <dbReference type="ARBA" id="ARBA00022801"/>
    </source>
</evidence>
<dbReference type="OrthoDB" id="1119199at2"/>
<dbReference type="EMBL" id="FQYY01000002">
    <property type="protein sequence ID" value="SHI51719.1"/>
    <property type="molecule type" value="Genomic_DNA"/>
</dbReference>
<dbReference type="GO" id="GO:0005615">
    <property type="term" value="C:extracellular space"/>
    <property type="evidence" value="ECO:0007669"/>
    <property type="project" value="TreeGrafter"/>
</dbReference>
<comment type="cofactor">
    <cofactor evidence="1">
        <name>Zn(2+)</name>
        <dbReference type="ChEBI" id="CHEBI:29105"/>
    </cofactor>
</comment>
<dbReference type="STRING" id="579105.SAMN04488096_102201"/>
<feature type="domain" description="Peptidase M14" evidence="8">
    <location>
        <begin position="9"/>
        <end position="273"/>
    </location>
</feature>
<dbReference type="Pfam" id="PF00246">
    <property type="entry name" value="Peptidase_M14"/>
    <property type="match status" value="1"/>
</dbReference>
<dbReference type="Proteomes" id="UP000184225">
    <property type="component" value="Unassembled WGS sequence"/>
</dbReference>
<name>A0A1M6BSJ3_9FLAO</name>
<keyword evidence="4" id="KW-0378">Hydrolase</keyword>
<dbReference type="InterPro" id="IPR000834">
    <property type="entry name" value="Peptidase_M14"/>
</dbReference>
<evidence type="ECO:0000313" key="10">
    <source>
        <dbReference type="Proteomes" id="UP000184225"/>
    </source>
</evidence>
<protein>
    <submittedName>
        <fullName evidence="9">Zinc carboxypeptidase</fullName>
    </submittedName>
</protein>
<evidence type="ECO:0000256" key="3">
    <source>
        <dbReference type="ARBA" id="ARBA00022670"/>
    </source>
</evidence>
<dbReference type="SUPFAM" id="SSF53187">
    <property type="entry name" value="Zn-dependent exopeptidases"/>
    <property type="match status" value="1"/>
</dbReference>
<dbReference type="Gene3D" id="3.40.630.10">
    <property type="entry name" value="Zn peptidases"/>
    <property type="match status" value="1"/>
</dbReference>
<reference evidence="9 10" key="1">
    <citation type="submission" date="2016-11" db="EMBL/GenBank/DDBJ databases">
        <authorList>
            <person name="Jaros S."/>
            <person name="Januszkiewicz K."/>
            <person name="Wedrychowicz H."/>
        </authorList>
    </citation>
    <scope>NUCLEOTIDE SEQUENCE [LARGE SCALE GENOMIC DNA]</scope>
    <source>
        <strain evidence="9 10">DSM 21425</strain>
    </source>
</reference>
<dbReference type="GO" id="GO:0008270">
    <property type="term" value="F:zinc ion binding"/>
    <property type="evidence" value="ECO:0007669"/>
    <property type="project" value="InterPro"/>
</dbReference>
<evidence type="ECO:0000256" key="7">
    <source>
        <dbReference type="PROSITE-ProRule" id="PRU01379"/>
    </source>
</evidence>
<dbReference type="PANTHER" id="PTHR11705:SF143">
    <property type="entry name" value="SLL0236 PROTEIN"/>
    <property type="match status" value="1"/>
</dbReference>
<keyword evidence="3" id="KW-0645">Protease</keyword>
<dbReference type="AlphaFoldDB" id="A0A1M6BSJ3"/>
<gene>
    <name evidence="9" type="ORF">SAMN04488096_102201</name>
</gene>
<keyword evidence="5" id="KW-0862">Zinc</keyword>
<organism evidence="9 10">
    <name type="scientific">Mesonia phycicola</name>
    <dbReference type="NCBI Taxonomy" id="579105"/>
    <lineage>
        <taxon>Bacteria</taxon>
        <taxon>Pseudomonadati</taxon>
        <taxon>Bacteroidota</taxon>
        <taxon>Flavobacteriia</taxon>
        <taxon>Flavobacteriales</taxon>
        <taxon>Flavobacteriaceae</taxon>
        <taxon>Mesonia</taxon>
    </lineage>
</organism>
<evidence type="ECO:0000256" key="1">
    <source>
        <dbReference type="ARBA" id="ARBA00001947"/>
    </source>
</evidence>
<keyword evidence="6" id="KW-0482">Metalloprotease</keyword>
<dbReference type="RefSeq" id="WP_073148388.1">
    <property type="nucleotide sequence ID" value="NZ_FQYY01000002.1"/>
</dbReference>
<proteinExistence type="inferred from homology"/>
<evidence type="ECO:0000313" key="9">
    <source>
        <dbReference type="EMBL" id="SHI51719.1"/>
    </source>
</evidence>
<comment type="caution">
    <text evidence="7">Lacks conserved residue(s) required for the propagation of feature annotation.</text>
</comment>
<dbReference type="PROSITE" id="PS52035">
    <property type="entry name" value="PEPTIDASE_M14"/>
    <property type="match status" value="1"/>
</dbReference>
<dbReference type="PANTHER" id="PTHR11705">
    <property type="entry name" value="PROTEASE FAMILY M14 CARBOXYPEPTIDASE A,B"/>
    <property type="match status" value="1"/>
</dbReference>